<name>A0ABT7RUY3_9NOCA</name>
<dbReference type="RefSeq" id="WP_289382259.1">
    <property type="nucleotide sequence ID" value="NZ_JAUBOF010000164.1"/>
</dbReference>
<keyword evidence="5" id="KW-1185">Reference proteome</keyword>
<dbReference type="GO" id="GO:0016746">
    <property type="term" value="F:acyltransferase activity"/>
    <property type="evidence" value="ECO:0007669"/>
    <property type="project" value="UniProtKB-KW"/>
</dbReference>
<dbReference type="InterPro" id="IPR050879">
    <property type="entry name" value="Acyltransferase_3"/>
</dbReference>
<reference evidence="4 5" key="1">
    <citation type="submission" date="2023-06" db="EMBL/GenBank/DDBJ databases">
        <title>Rhodococcus indonesiensis sp. nov a new member of the Rhodococcus ruber lineage isolated from a sediment of neutral hot spring.</title>
        <authorList>
            <person name="Kusuma A.B."/>
            <person name="Fenylestari G."/>
            <person name="Ammar F."/>
            <person name="Nouioui I."/>
            <person name="Goodfellow M."/>
        </authorList>
    </citation>
    <scope>NUCLEOTIDE SEQUENCE [LARGE SCALE GENOMIC DNA]</scope>
    <source>
        <strain evidence="4 5">CSLK01-03</strain>
    </source>
</reference>
<evidence type="ECO:0000313" key="4">
    <source>
        <dbReference type="EMBL" id="MDM7491460.1"/>
    </source>
</evidence>
<feature type="transmembrane region" description="Helical" evidence="2">
    <location>
        <begin position="202"/>
        <end position="218"/>
    </location>
</feature>
<organism evidence="4 5">
    <name type="scientific">Rhodococcus indonesiensis</name>
    <dbReference type="NCBI Taxonomy" id="3055869"/>
    <lineage>
        <taxon>Bacteria</taxon>
        <taxon>Bacillati</taxon>
        <taxon>Actinomycetota</taxon>
        <taxon>Actinomycetes</taxon>
        <taxon>Mycobacteriales</taxon>
        <taxon>Nocardiaceae</taxon>
        <taxon>Rhodococcus</taxon>
    </lineage>
</organism>
<feature type="transmembrane region" description="Helical" evidence="2">
    <location>
        <begin position="78"/>
        <end position="98"/>
    </location>
</feature>
<feature type="transmembrane region" description="Helical" evidence="2">
    <location>
        <begin position="285"/>
        <end position="303"/>
    </location>
</feature>
<dbReference type="Pfam" id="PF01757">
    <property type="entry name" value="Acyl_transf_3"/>
    <property type="match status" value="1"/>
</dbReference>
<feature type="transmembrane region" description="Helical" evidence="2">
    <location>
        <begin position="132"/>
        <end position="152"/>
    </location>
</feature>
<protein>
    <submittedName>
        <fullName evidence="4">Acyltransferase</fullName>
        <ecNumber evidence="4">2.3.-.-</ecNumber>
    </submittedName>
</protein>
<feature type="transmembrane region" description="Helical" evidence="2">
    <location>
        <begin position="37"/>
        <end position="57"/>
    </location>
</feature>
<dbReference type="EMBL" id="JAUBOF010000164">
    <property type="protein sequence ID" value="MDM7491460.1"/>
    <property type="molecule type" value="Genomic_DNA"/>
</dbReference>
<proteinExistence type="predicted"/>
<feature type="transmembrane region" description="Helical" evidence="2">
    <location>
        <begin position="315"/>
        <end position="336"/>
    </location>
</feature>
<keyword evidence="4" id="KW-0808">Transferase</keyword>
<dbReference type="PANTHER" id="PTHR23028">
    <property type="entry name" value="ACETYLTRANSFERASE"/>
    <property type="match status" value="1"/>
</dbReference>
<sequence length="397" mass="44484">MANNKFTIPSLDGLRALSILLVFVGHADRLPQPVVPGIGVTIFFFLSGYLITTLLRLEFDKAGRVSLRDFYLRRVLKILPPMYVVIILGVIITAVGLVPSTLSAGGVTATALHFANYWMIFVDDGIPKSMRVMWSLAVEEHFYLVFPLLYIGLRRAALSARAQAAVLVGICAVVLAWRTYLWVVQDVDFTHIYYATDTRVDSILWGCILAIVANPYLDKAWGPDWFWKLLAAPVGLVAVYVGTRGYNLAPTIGYTMQALGLVLVFIAVIRFPWFGPFRVLNWRPIVWLGVISYSFYLVHRYFILWTDEHLEMNKWAAAAVAFVMATVAAWLLHKWVERPAAKLRSKLRHVGERTEDERVETSPAALSESCQGTRGRPCRRTDGVPVSGQLISLPAVN</sequence>
<feature type="transmembrane region" description="Helical" evidence="2">
    <location>
        <begin position="164"/>
        <end position="182"/>
    </location>
</feature>
<evidence type="ECO:0000313" key="5">
    <source>
        <dbReference type="Proteomes" id="UP001233164"/>
    </source>
</evidence>
<evidence type="ECO:0000259" key="3">
    <source>
        <dbReference type="Pfam" id="PF01757"/>
    </source>
</evidence>
<gene>
    <name evidence="4" type="ORF">QT969_24565</name>
</gene>
<evidence type="ECO:0000256" key="2">
    <source>
        <dbReference type="SAM" id="Phobius"/>
    </source>
</evidence>
<keyword evidence="4" id="KW-0012">Acyltransferase</keyword>
<feature type="transmembrane region" description="Helical" evidence="2">
    <location>
        <begin position="225"/>
        <end position="242"/>
    </location>
</feature>
<keyword evidence="2" id="KW-1133">Transmembrane helix</keyword>
<dbReference type="EC" id="2.3.-.-" evidence="4"/>
<dbReference type="InterPro" id="IPR002656">
    <property type="entry name" value="Acyl_transf_3_dom"/>
</dbReference>
<keyword evidence="2" id="KW-0472">Membrane</keyword>
<feature type="transmembrane region" description="Helical" evidence="2">
    <location>
        <begin position="254"/>
        <end position="273"/>
    </location>
</feature>
<evidence type="ECO:0000256" key="1">
    <source>
        <dbReference type="SAM" id="MobiDB-lite"/>
    </source>
</evidence>
<keyword evidence="2" id="KW-0812">Transmembrane</keyword>
<dbReference type="Proteomes" id="UP001233164">
    <property type="component" value="Unassembled WGS sequence"/>
</dbReference>
<comment type="caution">
    <text evidence="4">The sequence shown here is derived from an EMBL/GenBank/DDBJ whole genome shotgun (WGS) entry which is preliminary data.</text>
</comment>
<accession>A0ABT7RUY3</accession>
<dbReference type="PANTHER" id="PTHR23028:SF53">
    <property type="entry name" value="ACYL_TRANSF_3 DOMAIN-CONTAINING PROTEIN"/>
    <property type="match status" value="1"/>
</dbReference>
<feature type="domain" description="Acyltransferase 3" evidence="3">
    <location>
        <begin position="9"/>
        <end position="333"/>
    </location>
</feature>
<feature type="region of interest" description="Disordered" evidence="1">
    <location>
        <begin position="354"/>
        <end position="379"/>
    </location>
</feature>